<evidence type="ECO:0000313" key="5">
    <source>
        <dbReference type="Proteomes" id="UP000198424"/>
    </source>
</evidence>
<dbReference type="RefSeq" id="WP_035620796.1">
    <property type="nucleotide sequence ID" value="NZ_JBEWQG010000003.1"/>
</dbReference>
<gene>
    <name evidence="3" type="ORF">B0A62_03500</name>
    <name evidence="2" type="ORF">IW20_08540</name>
</gene>
<reference evidence="2 4" key="1">
    <citation type="submission" date="2014-07" db="EMBL/GenBank/DDBJ databases">
        <title>Genome of Flavobacterium hydatis DSM 2063.</title>
        <authorList>
            <person name="Pipes S.E."/>
            <person name="Stropko S.J."/>
            <person name="Newman J.D."/>
        </authorList>
    </citation>
    <scope>NUCLEOTIDE SEQUENCE [LARGE SCALE GENOMIC DNA]</scope>
    <source>
        <strain evidence="2 4">DSM 2063</strain>
    </source>
</reference>
<dbReference type="eggNOG" id="ENOG5030YWA">
    <property type="taxonomic scope" value="Bacteria"/>
</dbReference>
<organism evidence="2 4">
    <name type="scientific">Flavobacterium hydatis</name>
    <name type="common">Cytophaga aquatilis</name>
    <dbReference type="NCBI Taxonomy" id="991"/>
    <lineage>
        <taxon>Bacteria</taxon>
        <taxon>Pseudomonadati</taxon>
        <taxon>Bacteroidota</taxon>
        <taxon>Flavobacteriia</taxon>
        <taxon>Flavobacteriales</taxon>
        <taxon>Flavobacteriaceae</taxon>
        <taxon>Flavobacterium</taxon>
    </lineage>
</organism>
<evidence type="ECO:0000256" key="1">
    <source>
        <dbReference type="SAM" id="MobiDB-lite"/>
    </source>
</evidence>
<dbReference type="EMBL" id="MUGY01000003">
    <property type="protein sequence ID" value="OXA97326.1"/>
    <property type="molecule type" value="Genomic_DNA"/>
</dbReference>
<comment type="caution">
    <text evidence="2">The sequence shown here is derived from an EMBL/GenBank/DDBJ whole genome shotgun (WGS) entry which is preliminary data.</text>
</comment>
<feature type="region of interest" description="Disordered" evidence="1">
    <location>
        <begin position="52"/>
        <end position="74"/>
    </location>
</feature>
<proteinExistence type="predicted"/>
<name>A0A086AL11_FLAHY</name>
<dbReference type="Proteomes" id="UP000198424">
    <property type="component" value="Unassembled WGS sequence"/>
</dbReference>
<evidence type="ECO:0000313" key="3">
    <source>
        <dbReference type="EMBL" id="OXA97326.1"/>
    </source>
</evidence>
<accession>A0A086AL11</accession>
<evidence type="ECO:0000313" key="4">
    <source>
        <dbReference type="Proteomes" id="UP000028712"/>
    </source>
</evidence>
<protein>
    <submittedName>
        <fullName evidence="2">Uncharacterized protein</fullName>
    </submittedName>
</protein>
<evidence type="ECO:0000313" key="2">
    <source>
        <dbReference type="EMBL" id="KFF17375.1"/>
    </source>
</evidence>
<dbReference type="STRING" id="991.IW20_08540"/>
<feature type="compositionally biased region" description="Basic residues" evidence="1">
    <location>
        <begin position="54"/>
        <end position="74"/>
    </location>
</feature>
<sequence length="74" mass="7983">MAVKKKTTVKGLKKVCSRVVKATGLKSDGTLKKGFKYVKGGKIVKVKAATAKAKPVKKKVPQKKAVKKTSKSKR</sequence>
<dbReference type="EMBL" id="JPRM01000010">
    <property type="protein sequence ID" value="KFF17375.1"/>
    <property type="molecule type" value="Genomic_DNA"/>
</dbReference>
<dbReference type="Proteomes" id="UP000028712">
    <property type="component" value="Unassembled WGS sequence"/>
</dbReference>
<reference evidence="3 5" key="2">
    <citation type="submission" date="2016-11" db="EMBL/GenBank/DDBJ databases">
        <title>Whole genomes of Flavobacteriaceae.</title>
        <authorList>
            <person name="Stine C."/>
            <person name="Li C."/>
            <person name="Tadesse D."/>
        </authorList>
    </citation>
    <scope>NUCLEOTIDE SEQUENCE [LARGE SCALE GENOMIC DNA]</scope>
    <source>
        <strain evidence="3 5">ATCC 29551</strain>
    </source>
</reference>
<dbReference type="AlphaFoldDB" id="A0A086AL11"/>
<keyword evidence="5" id="KW-1185">Reference proteome</keyword>